<dbReference type="PANTHER" id="PTHR43765:SF2">
    <property type="entry name" value="2-DEHYDROPANTOATE 2-REDUCTASE"/>
    <property type="match status" value="1"/>
</dbReference>
<dbReference type="InterPro" id="IPR013328">
    <property type="entry name" value="6PGD_dom2"/>
</dbReference>
<dbReference type="InterPro" id="IPR013752">
    <property type="entry name" value="KPA_reductase"/>
</dbReference>
<evidence type="ECO:0000256" key="2">
    <source>
        <dbReference type="ARBA" id="ARBA00022857"/>
    </source>
</evidence>
<dbReference type="InterPro" id="IPR036291">
    <property type="entry name" value="NAD(P)-bd_dom_sf"/>
</dbReference>
<dbReference type="STRING" id="1182545.A0A072PFG2"/>
<name>A0A072PFG2_9EURO</name>
<evidence type="ECO:0000313" key="8">
    <source>
        <dbReference type="Proteomes" id="UP000027920"/>
    </source>
</evidence>
<dbReference type="OrthoDB" id="73846at2759"/>
<evidence type="ECO:0000256" key="3">
    <source>
        <dbReference type="ARBA" id="ARBA00023002"/>
    </source>
</evidence>
<dbReference type="InterPro" id="IPR013332">
    <property type="entry name" value="KPR_N"/>
</dbReference>
<gene>
    <name evidence="7" type="ORF">A1O9_05941</name>
</gene>
<proteinExistence type="inferred from homology"/>
<dbReference type="SUPFAM" id="SSF51735">
    <property type="entry name" value="NAD(P)-binding Rossmann-fold domains"/>
    <property type="match status" value="1"/>
</dbReference>
<reference evidence="7 8" key="1">
    <citation type="submission" date="2013-03" db="EMBL/GenBank/DDBJ databases">
        <title>The Genome Sequence of Exophiala aquamarina CBS 119918.</title>
        <authorList>
            <consortium name="The Broad Institute Genomics Platform"/>
            <person name="Cuomo C."/>
            <person name="de Hoog S."/>
            <person name="Gorbushina A."/>
            <person name="Walker B."/>
            <person name="Young S.K."/>
            <person name="Zeng Q."/>
            <person name="Gargeya S."/>
            <person name="Fitzgerald M."/>
            <person name="Haas B."/>
            <person name="Abouelleil A."/>
            <person name="Allen A.W."/>
            <person name="Alvarado L."/>
            <person name="Arachchi H.M."/>
            <person name="Berlin A.M."/>
            <person name="Chapman S.B."/>
            <person name="Gainer-Dewar J."/>
            <person name="Goldberg J."/>
            <person name="Griggs A."/>
            <person name="Gujja S."/>
            <person name="Hansen M."/>
            <person name="Howarth C."/>
            <person name="Imamovic A."/>
            <person name="Ireland A."/>
            <person name="Larimer J."/>
            <person name="McCowan C."/>
            <person name="Murphy C."/>
            <person name="Pearson M."/>
            <person name="Poon T.W."/>
            <person name="Priest M."/>
            <person name="Roberts A."/>
            <person name="Saif S."/>
            <person name="Shea T."/>
            <person name="Sisk P."/>
            <person name="Sykes S."/>
            <person name="Wortman J."/>
            <person name="Nusbaum C."/>
            <person name="Birren B."/>
        </authorList>
    </citation>
    <scope>NUCLEOTIDE SEQUENCE [LARGE SCALE GENOMIC DNA]</scope>
    <source>
        <strain evidence="7 8">CBS 119918</strain>
    </source>
</reference>
<dbReference type="VEuPathDB" id="FungiDB:A1O9_05941"/>
<comment type="caution">
    <text evidence="7">The sequence shown here is derived from an EMBL/GenBank/DDBJ whole genome shotgun (WGS) entry which is preliminary data.</text>
</comment>
<comment type="similarity">
    <text evidence="1">Belongs to the ketopantoate reductase family.</text>
</comment>
<keyword evidence="8" id="KW-1185">Reference proteome</keyword>
<dbReference type="Proteomes" id="UP000027920">
    <property type="component" value="Unassembled WGS sequence"/>
</dbReference>
<dbReference type="RefSeq" id="XP_013260608.1">
    <property type="nucleotide sequence ID" value="XM_013405154.1"/>
</dbReference>
<feature type="domain" description="Ketopantoate reductase N-terminal" evidence="5">
    <location>
        <begin position="47"/>
        <end position="240"/>
    </location>
</feature>
<keyword evidence="3" id="KW-0560">Oxidoreductase</keyword>
<accession>A0A072PFG2</accession>
<dbReference type="GO" id="GO:0050661">
    <property type="term" value="F:NADP binding"/>
    <property type="evidence" value="ECO:0007669"/>
    <property type="project" value="TreeGrafter"/>
</dbReference>
<organism evidence="7 8">
    <name type="scientific">Exophiala aquamarina CBS 119918</name>
    <dbReference type="NCBI Taxonomy" id="1182545"/>
    <lineage>
        <taxon>Eukaryota</taxon>
        <taxon>Fungi</taxon>
        <taxon>Dikarya</taxon>
        <taxon>Ascomycota</taxon>
        <taxon>Pezizomycotina</taxon>
        <taxon>Eurotiomycetes</taxon>
        <taxon>Chaetothyriomycetidae</taxon>
        <taxon>Chaetothyriales</taxon>
        <taxon>Herpotrichiellaceae</taxon>
        <taxon>Exophiala</taxon>
    </lineage>
</organism>
<dbReference type="Pfam" id="PF02558">
    <property type="entry name" value="ApbA"/>
    <property type="match status" value="1"/>
</dbReference>
<feature type="domain" description="Ketopantoate reductase C-terminal" evidence="6">
    <location>
        <begin position="304"/>
        <end position="435"/>
    </location>
</feature>
<dbReference type="GO" id="GO:0008677">
    <property type="term" value="F:2-dehydropantoate 2-reductase activity"/>
    <property type="evidence" value="ECO:0007669"/>
    <property type="project" value="TreeGrafter"/>
</dbReference>
<dbReference type="EMBL" id="AMGV01000004">
    <property type="protein sequence ID" value="KEF58018.1"/>
    <property type="molecule type" value="Genomic_DNA"/>
</dbReference>
<evidence type="ECO:0008006" key="9">
    <source>
        <dbReference type="Google" id="ProtNLM"/>
    </source>
</evidence>
<dbReference type="GeneID" id="25280861"/>
<sequence length="478" mass="53108">MTESQSWWSGSPPIDDTTSHPDVADFKPIGQEEIRQPTEEELLTRRIHILGLGSIGTLVAHSLKCLPNPPPITLMIHRDSMYQTYKKQSRTIRLINKQNEVNDEQTGFDVDVLNVREGKQAYWKFIADVPGARGTAPTNPPEPLERLPSGETYIYNLIVTVKGPTTIGALRSIRHRVDANSTICFMQNGLGQIDLLNTQVFTDPKTRPTYMLGIVSHGAYLSGEFAVVHAGFGSIALGIHRDLDRFPLPPKSSNSSLSDISEDQRKINYPTDKELFSNISSRFLLRTLTRSPVLACAAFPYLDLFQLQLEKLSANALLNPITALLNVPNGALMQNPSLSMVQRMLLAEISLVLRGLPELEGIPNVQRRFSAQRLELFVLGVIARTAENSSSMREDVRHSNMTEIDFINGYIISRGEEQGIKCALNFMLMHLVKGKTWIQRGAEAASLPYGTSRMESEVDSRGIVTLDDTSIPAKGKVQ</sequence>
<dbReference type="Gene3D" id="3.40.50.720">
    <property type="entry name" value="NAD(P)-binding Rossmann-like Domain"/>
    <property type="match status" value="1"/>
</dbReference>
<feature type="region of interest" description="Disordered" evidence="4">
    <location>
        <begin position="1"/>
        <end position="23"/>
    </location>
</feature>
<evidence type="ECO:0000259" key="6">
    <source>
        <dbReference type="Pfam" id="PF08546"/>
    </source>
</evidence>
<dbReference type="SUPFAM" id="SSF48179">
    <property type="entry name" value="6-phosphogluconate dehydrogenase C-terminal domain-like"/>
    <property type="match status" value="1"/>
</dbReference>
<dbReference type="HOGENOM" id="CLU_031468_10_3_1"/>
<dbReference type="InterPro" id="IPR008927">
    <property type="entry name" value="6-PGluconate_DH-like_C_sf"/>
</dbReference>
<evidence type="ECO:0000313" key="7">
    <source>
        <dbReference type="EMBL" id="KEF58018.1"/>
    </source>
</evidence>
<protein>
    <recommendedName>
        <fullName evidence="9">2-dehydropantoate 2-reductase</fullName>
    </recommendedName>
</protein>
<evidence type="ECO:0000256" key="1">
    <source>
        <dbReference type="ARBA" id="ARBA00007870"/>
    </source>
</evidence>
<evidence type="ECO:0000259" key="5">
    <source>
        <dbReference type="Pfam" id="PF02558"/>
    </source>
</evidence>
<dbReference type="PANTHER" id="PTHR43765">
    <property type="entry name" value="2-DEHYDROPANTOATE 2-REDUCTASE-RELATED"/>
    <property type="match status" value="1"/>
</dbReference>
<dbReference type="GO" id="GO:0005739">
    <property type="term" value="C:mitochondrion"/>
    <property type="evidence" value="ECO:0007669"/>
    <property type="project" value="TreeGrafter"/>
</dbReference>
<dbReference type="InterPro" id="IPR050838">
    <property type="entry name" value="Ketopantoate_reductase"/>
</dbReference>
<keyword evidence="2" id="KW-0521">NADP</keyword>
<dbReference type="Gene3D" id="1.10.1040.10">
    <property type="entry name" value="N-(1-d-carboxylethyl)-l-norvaline Dehydrogenase, domain 2"/>
    <property type="match status" value="1"/>
</dbReference>
<dbReference type="Pfam" id="PF08546">
    <property type="entry name" value="ApbA_C"/>
    <property type="match status" value="1"/>
</dbReference>
<evidence type="ECO:0000256" key="4">
    <source>
        <dbReference type="SAM" id="MobiDB-lite"/>
    </source>
</evidence>
<dbReference type="AlphaFoldDB" id="A0A072PFG2"/>